<evidence type="ECO:0000256" key="3">
    <source>
        <dbReference type="ARBA" id="ARBA00022630"/>
    </source>
</evidence>
<feature type="compositionally biased region" description="Low complexity" evidence="6">
    <location>
        <begin position="262"/>
        <end position="303"/>
    </location>
</feature>
<keyword evidence="9" id="KW-1185">Reference proteome</keyword>
<dbReference type="InterPro" id="IPR036318">
    <property type="entry name" value="FAD-bd_PCMH-like_sf"/>
</dbReference>
<evidence type="ECO:0000259" key="7">
    <source>
        <dbReference type="PROSITE" id="PS51387"/>
    </source>
</evidence>
<protein>
    <recommendedName>
        <fullName evidence="7">FAD-binding PCMH-type domain-containing protein</fullName>
    </recommendedName>
</protein>
<dbReference type="InterPro" id="IPR016167">
    <property type="entry name" value="FAD-bd_PCMH_sub1"/>
</dbReference>
<dbReference type="Gene3D" id="3.30.465.10">
    <property type="match status" value="1"/>
</dbReference>
<keyword evidence="5" id="KW-0560">Oxidoreductase</keyword>
<keyword evidence="4" id="KW-0274">FAD</keyword>
<dbReference type="PANTHER" id="PTHR42973:SF39">
    <property type="entry name" value="FAD-BINDING PCMH-TYPE DOMAIN-CONTAINING PROTEIN"/>
    <property type="match status" value="1"/>
</dbReference>
<sequence>MAQSPPAAPLAMPTLSFPDELFEELSSAVRGPVFRRSDAEFATRSQTFNGKLKSLSRALVSPLDAQDVSAVVKFCAKHKLSPSVKSGAYGIAGWAVAGDIILDLGMLREVDIELPLADAGEGKDYTGLRDMPGPGEKGKGRAGGHLKLASKPSPDAVKLDEPRPAEPIASQPDGPSPASPTTGGKRRRFMRSYDAASHVVASFLRGPPLPAEVGEQPRQPPAHRRRLHSPEPDADADTRELALDTGAQVQVPALGEDGRQISSDSMQSSSAGSGLGSSVARTASSGAATTPPTVSPVDSVSAPSGVSVWNAPPSSASGLFPMSAGPSWGSGSGILPPGFGSLPLFGLGVSSSPFGSSPLFGPGALGALNAPMAPGRPVHAHAYVTFGAGMRQRELDLYTAEHLLEGISGVTGAREPGVVPYHIPSSAHPVGSSIMLLAGFGFMSRLYGLSIDNLVEVEMVLADGRIVVLNKDDDPDLWWALRGAGPAFGIATRYKARAFPVPVVFAGNLIYRFHRATAPSLLKHFRDCIKGAPRELYANVLLTAGPADKDSLIVIQMCYLGSREQGMAFLQAVSSWDGERCLLNEVHEKSYLNQQDSVAQILRGKVWRWLTIGWCGAAGRQWFMRSALITSLPDDVINKTVIQFANTPIGCTWIFELSGGAIADFEDTCLPKEQREAIWTVAALHQWEMGIDDPRCIKSAEEWIYGTIGTVSIGGPFPTFLGRHEHPTRTMACFGKHWARLAELKRKYDPNCLFKNNFWPLDKDGQPIEFLANEPPSP</sequence>
<dbReference type="EMBL" id="KV722375">
    <property type="protein sequence ID" value="OCH92054.1"/>
    <property type="molecule type" value="Genomic_DNA"/>
</dbReference>
<evidence type="ECO:0000313" key="8">
    <source>
        <dbReference type="EMBL" id="OCH92054.1"/>
    </source>
</evidence>
<dbReference type="InterPro" id="IPR050416">
    <property type="entry name" value="FAD-linked_Oxidoreductase"/>
</dbReference>
<dbReference type="InterPro" id="IPR016166">
    <property type="entry name" value="FAD-bd_PCMH"/>
</dbReference>
<feature type="region of interest" description="Disordered" evidence="6">
    <location>
        <begin position="250"/>
        <end position="303"/>
    </location>
</feature>
<feature type="region of interest" description="Disordered" evidence="6">
    <location>
        <begin position="121"/>
        <end position="185"/>
    </location>
</feature>
<dbReference type="PANTHER" id="PTHR42973">
    <property type="entry name" value="BINDING OXIDOREDUCTASE, PUTATIVE (AFU_ORTHOLOGUE AFUA_1G17690)-RELATED"/>
    <property type="match status" value="1"/>
</dbReference>
<name>A0A8E2B171_9APHY</name>
<dbReference type="GO" id="GO:0071949">
    <property type="term" value="F:FAD binding"/>
    <property type="evidence" value="ECO:0007669"/>
    <property type="project" value="InterPro"/>
</dbReference>
<feature type="domain" description="FAD-binding PCMH-type" evidence="7">
    <location>
        <begin position="302"/>
        <end position="501"/>
    </location>
</feature>
<dbReference type="GO" id="GO:0016491">
    <property type="term" value="F:oxidoreductase activity"/>
    <property type="evidence" value="ECO:0007669"/>
    <property type="project" value="UniProtKB-KW"/>
</dbReference>
<evidence type="ECO:0000256" key="6">
    <source>
        <dbReference type="SAM" id="MobiDB-lite"/>
    </source>
</evidence>
<gene>
    <name evidence="8" type="ORF">OBBRIDRAFT_727623</name>
</gene>
<dbReference type="SUPFAM" id="SSF56176">
    <property type="entry name" value="FAD-binding/transporter-associated domain-like"/>
    <property type="match status" value="2"/>
</dbReference>
<evidence type="ECO:0000256" key="2">
    <source>
        <dbReference type="ARBA" id="ARBA00005466"/>
    </source>
</evidence>
<dbReference type="InterPro" id="IPR016169">
    <property type="entry name" value="FAD-bd_PCMH_sub2"/>
</dbReference>
<dbReference type="Gene3D" id="3.40.462.20">
    <property type="match status" value="1"/>
</dbReference>
<comment type="similarity">
    <text evidence="2">Belongs to the oxygen-dependent FAD-linked oxidoreductase family.</text>
</comment>
<dbReference type="Gene3D" id="3.30.43.10">
    <property type="entry name" value="Uridine Diphospho-n-acetylenolpyruvylglucosamine Reductase, domain 2"/>
    <property type="match status" value="1"/>
</dbReference>
<evidence type="ECO:0000256" key="5">
    <source>
        <dbReference type="ARBA" id="ARBA00023002"/>
    </source>
</evidence>
<dbReference type="AlphaFoldDB" id="A0A8E2B171"/>
<evidence type="ECO:0000313" key="9">
    <source>
        <dbReference type="Proteomes" id="UP000250043"/>
    </source>
</evidence>
<evidence type="ECO:0000256" key="1">
    <source>
        <dbReference type="ARBA" id="ARBA00001974"/>
    </source>
</evidence>
<dbReference type="Proteomes" id="UP000250043">
    <property type="component" value="Unassembled WGS sequence"/>
</dbReference>
<dbReference type="PROSITE" id="PS51387">
    <property type="entry name" value="FAD_PCMH"/>
    <property type="match status" value="1"/>
</dbReference>
<organism evidence="8 9">
    <name type="scientific">Obba rivulosa</name>
    <dbReference type="NCBI Taxonomy" id="1052685"/>
    <lineage>
        <taxon>Eukaryota</taxon>
        <taxon>Fungi</taxon>
        <taxon>Dikarya</taxon>
        <taxon>Basidiomycota</taxon>
        <taxon>Agaricomycotina</taxon>
        <taxon>Agaricomycetes</taxon>
        <taxon>Polyporales</taxon>
        <taxon>Gelatoporiaceae</taxon>
        <taxon>Obba</taxon>
    </lineage>
</organism>
<keyword evidence="3" id="KW-0285">Flavoprotein</keyword>
<reference evidence="8 9" key="1">
    <citation type="submission" date="2016-07" db="EMBL/GenBank/DDBJ databases">
        <title>Draft genome of the white-rot fungus Obba rivulosa 3A-2.</title>
        <authorList>
            <consortium name="DOE Joint Genome Institute"/>
            <person name="Miettinen O."/>
            <person name="Riley R."/>
            <person name="Acob R."/>
            <person name="Barry K."/>
            <person name="Cullen D."/>
            <person name="De Vries R."/>
            <person name="Hainaut M."/>
            <person name="Hatakka A."/>
            <person name="Henrissat B."/>
            <person name="Hilden K."/>
            <person name="Kuo R."/>
            <person name="Labutti K."/>
            <person name="Lipzen A."/>
            <person name="Makela M.R."/>
            <person name="Sandor L."/>
            <person name="Spatafora J.W."/>
            <person name="Grigoriev I.V."/>
            <person name="Hibbett D.S."/>
        </authorList>
    </citation>
    <scope>NUCLEOTIDE SEQUENCE [LARGE SCALE GENOMIC DNA]</scope>
    <source>
        <strain evidence="8 9">3A-2</strain>
    </source>
</reference>
<proteinExistence type="inferred from homology"/>
<feature type="region of interest" description="Disordered" evidence="6">
    <location>
        <begin position="206"/>
        <end position="235"/>
    </location>
</feature>
<dbReference type="OrthoDB" id="9996127at2759"/>
<comment type="cofactor">
    <cofactor evidence="1">
        <name>FAD</name>
        <dbReference type="ChEBI" id="CHEBI:57692"/>
    </cofactor>
</comment>
<accession>A0A8E2B171</accession>
<evidence type="ECO:0000256" key="4">
    <source>
        <dbReference type="ARBA" id="ARBA00022827"/>
    </source>
</evidence>